<accession>X0UIQ9</accession>
<dbReference type="Gene3D" id="3.10.180.10">
    <property type="entry name" value="2,3-Dihydroxybiphenyl 1,2-Dioxygenase, domain 1"/>
    <property type="match status" value="1"/>
</dbReference>
<feature type="non-terminal residue" evidence="1">
    <location>
        <position position="114"/>
    </location>
</feature>
<gene>
    <name evidence="1" type="ORF">S01H1_36560</name>
</gene>
<evidence type="ECO:0000313" key="1">
    <source>
        <dbReference type="EMBL" id="GAG05465.1"/>
    </source>
</evidence>
<comment type="caution">
    <text evidence="1">The sequence shown here is derived from an EMBL/GenBank/DDBJ whole genome shotgun (WGS) entry which is preliminary data.</text>
</comment>
<dbReference type="Pfam" id="PF13669">
    <property type="entry name" value="Glyoxalase_4"/>
    <property type="match status" value="1"/>
</dbReference>
<dbReference type="SUPFAM" id="SSF54593">
    <property type="entry name" value="Glyoxalase/Bleomycin resistance protein/Dihydroxybiphenyl dioxygenase"/>
    <property type="match status" value="1"/>
</dbReference>
<organism evidence="1">
    <name type="scientific">marine sediment metagenome</name>
    <dbReference type="NCBI Taxonomy" id="412755"/>
    <lineage>
        <taxon>unclassified sequences</taxon>
        <taxon>metagenomes</taxon>
        <taxon>ecological metagenomes</taxon>
    </lineage>
</organism>
<sequence>MEIDQFIRESGLNLPRVGQIGIVTSGIDDALPDFATAFNLRSWYEPQYAEKQFFIDGEQVDLDFNLVFAYSGGLQIELIEEKSQKAAIYREHLEQFGQGIHHLGFFIADIDAKL</sequence>
<evidence type="ECO:0008006" key="2">
    <source>
        <dbReference type="Google" id="ProtNLM"/>
    </source>
</evidence>
<proteinExistence type="predicted"/>
<protein>
    <recommendedName>
        <fullName evidence="2">VOC domain-containing protein</fullName>
    </recommendedName>
</protein>
<reference evidence="1" key="1">
    <citation type="journal article" date="2014" name="Front. Microbiol.">
        <title>High frequency of phylogenetically diverse reductive dehalogenase-homologous genes in deep subseafloor sedimentary metagenomes.</title>
        <authorList>
            <person name="Kawai M."/>
            <person name="Futagami T."/>
            <person name="Toyoda A."/>
            <person name="Takaki Y."/>
            <person name="Nishi S."/>
            <person name="Hori S."/>
            <person name="Arai W."/>
            <person name="Tsubouchi T."/>
            <person name="Morono Y."/>
            <person name="Uchiyama I."/>
            <person name="Ito T."/>
            <person name="Fujiyama A."/>
            <person name="Inagaki F."/>
            <person name="Takami H."/>
        </authorList>
    </citation>
    <scope>NUCLEOTIDE SEQUENCE</scope>
    <source>
        <strain evidence="1">Expedition CK06-06</strain>
    </source>
</reference>
<name>X0UIQ9_9ZZZZ</name>
<dbReference type="EMBL" id="BARS01022913">
    <property type="protein sequence ID" value="GAG05465.1"/>
    <property type="molecule type" value="Genomic_DNA"/>
</dbReference>
<dbReference type="AlphaFoldDB" id="X0UIQ9"/>
<dbReference type="InterPro" id="IPR029068">
    <property type="entry name" value="Glyas_Bleomycin-R_OHBP_Dase"/>
</dbReference>